<sequence>MECVFVFFFVLFIANVVFSTMLAFLMVGVVNTDWGIAPEDNIEEKDLFMLDTRPIVSGRDQRRWWKQGKTEQ</sequence>
<dbReference type="Proteomes" id="UP000515153">
    <property type="component" value="Chromosome I"/>
</dbReference>
<organism evidence="1 2">
    <name type="scientific">Pyricularia grisea</name>
    <name type="common">Crabgrass-specific blast fungus</name>
    <name type="synonym">Magnaporthe grisea</name>
    <dbReference type="NCBI Taxonomy" id="148305"/>
    <lineage>
        <taxon>Eukaryota</taxon>
        <taxon>Fungi</taxon>
        <taxon>Dikarya</taxon>
        <taxon>Ascomycota</taxon>
        <taxon>Pezizomycotina</taxon>
        <taxon>Sordariomycetes</taxon>
        <taxon>Sordariomycetidae</taxon>
        <taxon>Magnaporthales</taxon>
        <taxon>Pyriculariaceae</taxon>
        <taxon>Pyricularia</taxon>
    </lineage>
</organism>
<keyword evidence="1" id="KW-1185">Reference proteome</keyword>
<dbReference type="RefSeq" id="XP_030983133.1">
    <property type="nucleotide sequence ID" value="XM_031126220.1"/>
</dbReference>
<reference evidence="1 2" key="1">
    <citation type="journal article" date="2019" name="Mol. Biol. Evol.">
        <title>Blast fungal genomes show frequent chromosomal changes, gene gains and losses, and effector gene turnover.</title>
        <authorList>
            <person name="Gomez Luciano L.B."/>
            <person name="Jason Tsai I."/>
            <person name="Chuma I."/>
            <person name="Tosa Y."/>
            <person name="Chen Y.H."/>
            <person name="Li J.Y."/>
            <person name="Li M.Y."/>
            <person name="Jade Lu M.Y."/>
            <person name="Nakayashiki H."/>
            <person name="Li W.H."/>
        </authorList>
    </citation>
    <scope>NUCLEOTIDE SEQUENCE [LARGE SCALE GENOMIC DNA]</scope>
    <source>
        <strain evidence="1 2">NI907</strain>
    </source>
</reference>
<gene>
    <name evidence="2" type="ORF">PgNI_06194</name>
</gene>
<name>A0A6P8B7M6_PYRGI</name>
<evidence type="ECO:0000313" key="2">
    <source>
        <dbReference type="RefSeq" id="XP_030983133.1"/>
    </source>
</evidence>
<evidence type="ECO:0000313" key="1">
    <source>
        <dbReference type="Proteomes" id="UP000515153"/>
    </source>
</evidence>
<proteinExistence type="predicted"/>
<dbReference type="AlphaFoldDB" id="A0A6P8B7M6"/>
<dbReference type="KEGG" id="pgri:PgNI_06194"/>
<protein>
    <submittedName>
        <fullName evidence="2">Uncharacterized protein</fullName>
    </submittedName>
</protein>
<accession>A0A6P8B7M6</accession>
<reference evidence="2" key="3">
    <citation type="submission" date="2025-08" db="UniProtKB">
        <authorList>
            <consortium name="RefSeq"/>
        </authorList>
    </citation>
    <scope>IDENTIFICATION</scope>
    <source>
        <strain evidence="2">NI907</strain>
    </source>
</reference>
<dbReference type="GeneID" id="41961129"/>
<reference evidence="2" key="2">
    <citation type="submission" date="2019-10" db="EMBL/GenBank/DDBJ databases">
        <authorList>
            <consortium name="NCBI Genome Project"/>
        </authorList>
    </citation>
    <scope>NUCLEOTIDE SEQUENCE</scope>
    <source>
        <strain evidence="2">NI907</strain>
    </source>
</reference>